<evidence type="ECO:0000313" key="3">
    <source>
        <dbReference type="Proteomes" id="UP000634136"/>
    </source>
</evidence>
<organism evidence="2 3">
    <name type="scientific">Senna tora</name>
    <dbReference type="NCBI Taxonomy" id="362788"/>
    <lineage>
        <taxon>Eukaryota</taxon>
        <taxon>Viridiplantae</taxon>
        <taxon>Streptophyta</taxon>
        <taxon>Embryophyta</taxon>
        <taxon>Tracheophyta</taxon>
        <taxon>Spermatophyta</taxon>
        <taxon>Magnoliopsida</taxon>
        <taxon>eudicotyledons</taxon>
        <taxon>Gunneridae</taxon>
        <taxon>Pentapetalae</taxon>
        <taxon>rosids</taxon>
        <taxon>fabids</taxon>
        <taxon>Fabales</taxon>
        <taxon>Fabaceae</taxon>
        <taxon>Caesalpinioideae</taxon>
        <taxon>Cassia clade</taxon>
        <taxon>Senna</taxon>
    </lineage>
</organism>
<sequence length="125" mass="14034">MQECDVGAPRREGYGAKSGRHGQGARLMVLKEKLTILINFCWTNCLDQLDVVLPKPILDKPLRKNDSILEPMSERMVDLSRKANEGAKIALKMRERVTEQAGNEEWIVLANNELVMVGNEEVGNT</sequence>
<name>A0A834XAB9_9FABA</name>
<evidence type="ECO:0000256" key="1">
    <source>
        <dbReference type="SAM" id="MobiDB-lite"/>
    </source>
</evidence>
<comment type="caution">
    <text evidence="2">The sequence shown here is derived from an EMBL/GenBank/DDBJ whole genome shotgun (WGS) entry which is preliminary data.</text>
</comment>
<proteinExistence type="predicted"/>
<keyword evidence="3" id="KW-1185">Reference proteome</keyword>
<dbReference type="EMBL" id="JAAIUW010000002">
    <property type="protein sequence ID" value="KAF7841225.1"/>
    <property type="molecule type" value="Genomic_DNA"/>
</dbReference>
<gene>
    <name evidence="2" type="ORF">G2W53_003523</name>
</gene>
<feature type="region of interest" description="Disordered" evidence="1">
    <location>
        <begin position="1"/>
        <end position="20"/>
    </location>
</feature>
<dbReference type="AlphaFoldDB" id="A0A834XAB9"/>
<accession>A0A834XAB9</accession>
<reference evidence="2" key="1">
    <citation type="submission" date="2020-09" db="EMBL/GenBank/DDBJ databases">
        <title>Genome-Enabled Discovery of Anthraquinone Biosynthesis in Senna tora.</title>
        <authorList>
            <person name="Kang S.-H."/>
            <person name="Pandey R.P."/>
            <person name="Lee C.-M."/>
            <person name="Sim J.-S."/>
            <person name="Jeong J.-T."/>
            <person name="Choi B.-S."/>
            <person name="Jung M."/>
            <person name="Ginzburg D."/>
            <person name="Zhao K."/>
            <person name="Won S.Y."/>
            <person name="Oh T.-J."/>
            <person name="Yu Y."/>
            <person name="Kim N.-H."/>
            <person name="Lee O.R."/>
            <person name="Lee T.-H."/>
            <person name="Bashyal P."/>
            <person name="Kim T.-S."/>
            <person name="Lee W.-H."/>
            <person name="Kawkins C."/>
            <person name="Kim C.-K."/>
            <person name="Kim J.S."/>
            <person name="Ahn B.O."/>
            <person name="Rhee S.Y."/>
            <person name="Sohng J.K."/>
        </authorList>
    </citation>
    <scope>NUCLEOTIDE SEQUENCE</scope>
    <source>
        <tissue evidence="2">Leaf</tissue>
    </source>
</reference>
<protein>
    <submittedName>
        <fullName evidence="2">Uncharacterized protein</fullName>
    </submittedName>
</protein>
<dbReference type="Proteomes" id="UP000634136">
    <property type="component" value="Unassembled WGS sequence"/>
</dbReference>
<evidence type="ECO:0000313" key="2">
    <source>
        <dbReference type="EMBL" id="KAF7841225.1"/>
    </source>
</evidence>